<evidence type="ECO:0000256" key="1">
    <source>
        <dbReference type="ARBA" id="ARBA00005233"/>
    </source>
</evidence>
<dbReference type="SUPFAM" id="SSF54523">
    <property type="entry name" value="Pili subunits"/>
    <property type="match status" value="1"/>
</dbReference>
<evidence type="ECO:0000256" key="3">
    <source>
        <dbReference type="RuleBase" id="RU000389"/>
    </source>
</evidence>
<accession>A0ABS0ADP3</accession>
<proteinExistence type="inferred from homology"/>
<dbReference type="RefSeq" id="WP_194855110.1">
    <property type="nucleotide sequence ID" value="NZ_ARXR01000003.1"/>
</dbReference>
<dbReference type="InterPro" id="IPR012902">
    <property type="entry name" value="N_methyl_site"/>
</dbReference>
<gene>
    <name evidence="5" type="ORF">ISO4_00616</name>
</gene>
<reference evidence="5 6" key="1">
    <citation type="submission" date="2012-09" db="EMBL/GenBank/DDBJ databases">
        <title>Genome Sequence of alkane-degrading Bacterium Alcanivorax venustensis ISO4.</title>
        <authorList>
            <person name="Lai Q."/>
            <person name="Shao Z."/>
        </authorList>
    </citation>
    <scope>NUCLEOTIDE SEQUENCE [LARGE SCALE GENOMIC DNA]</scope>
    <source>
        <strain evidence="5 6">ISO4</strain>
    </source>
</reference>
<evidence type="ECO:0000256" key="2">
    <source>
        <dbReference type="ARBA" id="ARBA00022481"/>
    </source>
</evidence>
<dbReference type="Pfam" id="PF07963">
    <property type="entry name" value="N_methyl"/>
    <property type="match status" value="1"/>
</dbReference>
<dbReference type="NCBIfam" id="TIGR02532">
    <property type="entry name" value="IV_pilin_GFxxxE"/>
    <property type="match status" value="1"/>
</dbReference>
<evidence type="ECO:0000313" key="6">
    <source>
        <dbReference type="Proteomes" id="UP000644441"/>
    </source>
</evidence>
<evidence type="ECO:0000256" key="4">
    <source>
        <dbReference type="SAM" id="Phobius"/>
    </source>
</evidence>
<organism evidence="5 6">
    <name type="scientific">Alloalcanivorax venustensis ISO4</name>
    <dbReference type="NCBI Taxonomy" id="1177184"/>
    <lineage>
        <taxon>Bacteria</taxon>
        <taxon>Pseudomonadati</taxon>
        <taxon>Pseudomonadota</taxon>
        <taxon>Gammaproteobacteria</taxon>
        <taxon>Oceanospirillales</taxon>
        <taxon>Alcanivoracaceae</taxon>
        <taxon>Alloalcanivorax</taxon>
    </lineage>
</organism>
<dbReference type="EMBL" id="ARXR01000003">
    <property type="protein sequence ID" value="MBF5052014.1"/>
    <property type="molecule type" value="Genomic_DNA"/>
</dbReference>
<protein>
    <submittedName>
        <fullName evidence="5">Pilin family protein</fullName>
    </submittedName>
</protein>
<comment type="similarity">
    <text evidence="1 3">Belongs to the N-Me-Phe pilin family.</text>
</comment>
<dbReference type="InterPro" id="IPR001082">
    <property type="entry name" value="Pilin"/>
</dbReference>
<evidence type="ECO:0000313" key="5">
    <source>
        <dbReference type="EMBL" id="MBF5052014.1"/>
    </source>
</evidence>
<keyword evidence="4" id="KW-0812">Transmembrane</keyword>
<comment type="caution">
    <text evidence="5">The sequence shown here is derived from an EMBL/GenBank/DDBJ whole genome shotgun (WGS) entry which is preliminary data.</text>
</comment>
<dbReference type="Pfam" id="PF00114">
    <property type="entry name" value="Pilin"/>
    <property type="match status" value="1"/>
</dbReference>
<dbReference type="InterPro" id="IPR045584">
    <property type="entry name" value="Pilin-like"/>
</dbReference>
<keyword evidence="3" id="KW-0281">Fimbrium</keyword>
<dbReference type="Gene3D" id="3.30.700.10">
    <property type="entry name" value="Glycoprotein, Type 4 Pilin"/>
    <property type="match status" value="1"/>
</dbReference>
<keyword evidence="4" id="KW-0472">Membrane</keyword>
<keyword evidence="4" id="KW-1133">Transmembrane helix</keyword>
<dbReference type="Proteomes" id="UP000644441">
    <property type="component" value="Unassembled WGS sequence"/>
</dbReference>
<name>A0ABS0ADP3_9GAMM</name>
<keyword evidence="2" id="KW-0488">Methylation</keyword>
<dbReference type="PANTHER" id="PTHR30093">
    <property type="entry name" value="GENERAL SECRETION PATHWAY PROTEIN G"/>
    <property type="match status" value="1"/>
</dbReference>
<dbReference type="PROSITE" id="PS00409">
    <property type="entry name" value="PROKAR_NTER_METHYL"/>
    <property type="match status" value="1"/>
</dbReference>
<keyword evidence="6" id="KW-1185">Reference proteome</keyword>
<sequence>MKQVQKGFTLIELMIVVAIIGILAAVALPAYQDYTKRAKMSEVIGYAAAAKTAVTETFQSTGTLPANNAAAGVDATPANITSDYVKSVTITSGVIDVVVQGTNDADLDGATVTFSPVEAGSTTAVTTGYAGAIGWDCSVSDAGVAKFFPANCRNAAAAAPSP</sequence>
<dbReference type="PANTHER" id="PTHR30093:SF34">
    <property type="entry name" value="PREPILIN PEPTIDASE-DEPENDENT PROTEIN D"/>
    <property type="match status" value="1"/>
</dbReference>
<feature type="transmembrane region" description="Helical" evidence="4">
    <location>
        <begin position="7"/>
        <end position="31"/>
    </location>
</feature>